<evidence type="ECO:0000259" key="6">
    <source>
        <dbReference type="Pfam" id="PF04932"/>
    </source>
</evidence>
<feature type="non-terminal residue" evidence="7">
    <location>
        <position position="215"/>
    </location>
</feature>
<evidence type="ECO:0000256" key="3">
    <source>
        <dbReference type="ARBA" id="ARBA00022989"/>
    </source>
</evidence>
<dbReference type="InterPro" id="IPR051533">
    <property type="entry name" value="WaaL-like"/>
</dbReference>
<dbReference type="AlphaFoldDB" id="K1TIG2"/>
<feature type="transmembrane region" description="Helical" evidence="5">
    <location>
        <begin position="31"/>
        <end position="49"/>
    </location>
</feature>
<reference evidence="7" key="1">
    <citation type="journal article" date="2013" name="Environ. Microbiol.">
        <title>Microbiota from the distal guts of lean and obese adolescents exhibit partial functional redundancy besides clear differences in community structure.</title>
        <authorList>
            <person name="Ferrer M."/>
            <person name="Ruiz A."/>
            <person name="Lanza F."/>
            <person name="Haange S.B."/>
            <person name="Oberbach A."/>
            <person name="Till H."/>
            <person name="Bargiela R."/>
            <person name="Campoy C."/>
            <person name="Segura M.T."/>
            <person name="Richter M."/>
            <person name="von Bergen M."/>
            <person name="Seifert J."/>
            <person name="Suarez A."/>
        </authorList>
    </citation>
    <scope>NUCLEOTIDE SEQUENCE</scope>
</reference>
<keyword evidence="4 5" id="KW-0472">Membrane</keyword>
<dbReference type="EMBL" id="AJWY01006723">
    <property type="protein sequence ID" value="EKC66045.1"/>
    <property type="molecule type" value="Genomic_DNA"/>
</dbReference>
<gene>
    <name evidence="7" type="ORF">LEA_10007</name>
</gene>
<evidence type="ECO:0000313" key="7">
    <source>
        <dbReference type="EMBL" id="EKC66045.1"/>
    </source>
</evidence>
<proteinExistence type="predicted"/>
<organism evidence="7">
    <name type="scientific">human gut metagenome</name>
    <dbReference type="NCBI Taxonomy" id="408170"/>
    <lineage>
        <taxon>unclassified sequences</taxon>
        <taxon>metagenomes</taxon>
        <taxon>organismal metagenomes</taxon>
    </lineage>
</organism>
<name>K1TIG2_9ZZZZ</name>
<sequence>MNVSAGLAGLAGSILLTLPLALPKGRARKSAAFAVGGLILLALLGVWLLPNLPGMFGEAHALLHGEADPTFGSGRIYIWKNVWEAICARPWFGGGPDTLAHQVSAYFERYDADANRILRATIDAAHNEYLNIWADQGVFALLCWLGALGASAVRFVRRADEAETLICGSAVLGYCIQAFFGISTCISAPYLFLAWAMLEGQREPLQDKLRNNNRR</sequence>
<keyword evidence="2 5" id="KW-0812">Transmembrane</keyword>
<keyword evidence="3 5" id="KW-1133">Transmembrane helix</keyword>
<evidence type="ECO:0000256" key="2">
    <source>
        <dbReference type="ARBA" id="ARBA00022692"/>
    </source>
</evidence>
<comment type="subcellular location">
    <subcellularLocation>
        <location evidence="1">Membrane</location>
        <topology evidence="1">Multi-pass membrane protein</topology>
    </subcellularLocation>
</comment>
<dbReference type="InterPro" id="IPR007016">
    <property type="entry name" value="O-antigen_ligase-rel_domated"/>
</dbReference>
<feature type="transmembrane region" description="Helical" evidence="5">
    <location>
        <begin position="138"/>
        <end position="156"/>
    </location>
</feature>
<dbReference type="PANTHER" id="PTHR37422:SF13">
    <property type="entry name" value="LIPOPOLYSACCHARIDE BIOSYNTHESIS PROTEIN PA4999-RELATED"/>
    <property type="match status" value="1"/>
</dbReference>
<dbReference type="PANTHER" id="PTHR37422">
    <property type="entry name" value="TEICHURONIC ACID BIOSYNTHESIS PROTEIN TUAE"/>
    <property type="match status" value="1"/>
</dbReference>
<accession>K1TIG2</accession>
<feature type="domain" description="O-antigen ligase-related" evidence="6">
    <location>
        <begin position="5"/>
        <end position="145"/>
    </location>
</feature>
<evidence type="ECO:0000256" key="1">
    <source>
        <dbReference type="ARBA" id="ARBA00004141"/>
    </source>
</evidence>
<dbReference type="Pfam" id="PF04932">
    <property type="entry name" value="Wzy_C"/>
    <property type="match status" value="1"/>
</dbReference>
<dbReference type="GO" id="GO:0016020">
    <property type="term" value="C:membrane"/>
    <property type="evidence" value="ECO:0007669"/>
    <property type="project" value="UniProtKB-SubCell"/>
</dbReference>
<protein>
    <submittedName>
        <fullName evidence="7">WsbB</fullName>
    </submittedName>
</protein>
<evidence type="ECO:0000256" key="5">
    <source>
        <dbReference type="SAM" id="Phobius"/>
    </source>
</evidence>
<evidence type="ECO:0000256" key="4">
    <source>
        <dbReference type="ARBA" id="ARBA00023136"/>
    </source>
</evidence>
<feature type="transmembrane region" description="Helical" evidence="5">
    <location>
        <begin position="176"/>
        <end position="198"/>
    </location>
</feature>
<comment type="caution">
    <text evidence="7">The sequence shown here is derived from an EMBL/GenBank/DDBJ whole genome shotgun (WGS) entry which is preliminary data.</text>
</comment>